<accession>A0AAE3ZHE3</accession>
<dbReference type="Pfam" id="PF00400">
    <property type="entry name" value="WD40"/>
    <property type="match status" value="12"/>
</dbReference>
<feature type="repeat" description="WD" evidence="3">
    <location>
        <begin position="871"/>
        <end position="902"/>
    </location>
</feature>
<reference evidence="5 6" key="1">
    <citation type="submission" date="2023-07" db="EMBL/GenBank/DDBJ databases">
        <title>Sequencing the genomes of 1000 actinobacteria strains.</title>
        <authorList>
            <person name="Klenk H.-P."/>
        </authorList>
    </citation>
    <scope>NUCLEOTIDE SEQUENCE [LARGE SCALE GENOMIC DNA]</scope>
    <source>
        <strain evidence="5 6">DSM 44711</strain>
    </source>
</reference>
<dbReference type="InterPro" id="IPR036322">
    <property type="entry name" value="WD40_repeat_dom_sf"/>
</dbReference>
<feature type="repeat" description="WD" evidence="3">
    <location>
        <begin position="910"/>
        <end position="951"/>
    </location>
</feature>
<keyword evidence="6" id="KW-1185">Reference proteome</keyword>
<proteinExistence type="predicted"/>
<evidence type="ECO:0000259" key="4">
    <source>
        <dbReference type="Pfam" id="PF20703"/>
    </source>
</evidence>
<dbReference type="CDD" id="cd00093">
    <property type="entry name" value="HTH_XRE"/>
    <property type="match status" value="1"/>
</dbReference>
<feature type="repeat" description="WD" evidence="3">
    <location>
        <begin position="1088"/>
        <end position="1121"/>
    </location>
</feature>
<dbReference type="PROSITE" id="PS50082">
    <property type="entry name" value="WD_REPEATS_2"/>
    <property type="match status" value="14"/>
</dbReference>
<dbReference type="InterPro" id="IPR015943">
    <property type="entry name" value="WD40/YVTN_repeat-like_dom_sf"/>
</dbReference>
<feature type="repeat" description="WD" evidence="3">
    <location>
        <begin position="1002"/>
        <end position="1034"/>
    </location>
</feature>
<feature type="repeat" description="WD" evidence="3">
    <location>
        <begin position="1179"/>
        <end position="1220"/>
    </location>
</feature>
<dbReference type="InterPro" id="IPR050349">
    <property type="entry name" value="WD_LIS1/nudF_dynein_reg"/>
</dbReference>
<dbReference type="InterPro" id="IPR049052">
    <property type="entry name" value="nSTAND1"/>
</dbReference>
<feature type="repeat" description="WD" evidence="3">
    <location>
        <begin position="605"/>
        <end position="636"/>
    </location>
</feature>
<dbReference type="InterPro" id="IPR001680">
    <property type="entry name" value="WD40_rpt"/>
</dbReference>
<name>A0AAE3ZHE3_9ACTN</name>
<dbReference type="InterPro" id="IPR027417">
    <property type="entry name" value="P-loop_NTPase"/>
</dbReference>
<dbReference type="InterPro" id="IPR019775">
    <property type="entry name" value="WD40_repeat_CS"/>
</dbReference>
<dbReference type="PROSITE" id="PS00678">
    <property type="entry name" value="WD_REPEATS_1"/>
    <property type="match status" value="2"/>
</dbReference>
<dbReference type="PROSITE" id="PS50294">
    <property type="entry name" value="WD_REPEATS_REGION"/>
    <property type="match status" value="7"/>
</dbReference>
<evidence type="ECO:0000256" key="2">
    <source>
        <dbReference type="ARBA" id="ARBA00022737"/>
    </source>
</evidence>
<gene>
    <name evidence="5" type="ORF">J2S44_000267</name>
</gene>
<dbReference type="EMBL" id="JAVDYC010000001">
    <property type="protein sequence ID" value="MDR7320017.1"/>
    <property type="molecule type" value="Genomic_DNA"/>
</dbReference>
<feature type="repeat" description="WD" evidence="3">
    <location>
        <begin position="966"/>
        <end position="991"/>
    </location>
</feature>
<dbReference type="InterPro" id="IPR001387">
    <property type="entry name" value="Cro/C1-type_HTH"/>
</dbReference>
<feature type="repeat" description="WD" evidence="3">
    <location>
        <begin position="650"/>
        <end position="691"/>
    </location>
</feature>
<keyword evidence="2" id="KW-0677">Repeat</keyword>
<comment type="caution">
    <text evidence="5">The sequence shown here is derived from an EMBL/GenBank/DDBJ whole genome shotgun (WGS) entry which is preliminary data.</text>
</comment>
<dbReference type="SUPFAM" id="SSF63829">
    <property type="entry name" value="Calcium-dependent phosphotriesterase"/>
    <property type="match status" value="1"/>
</dbReference>
<dbReference type="SMART" id="SM00320">
    <property type="entry name" value="WD40"/>
    <property type="match status" value="14"/>
</dbReference>
<keyword evidence="1 3" id="KW-0853">WD repeat</keyword>
<feature type="repeat" description="WD" evidence="3">
    <location>
        <begin position="1134"/>
        <end position="1167"/>
    </location>
</feature>
<feature type="repeat" description="WD" evidence="3">
    <location>
        <begin position="784"/>
        <end position="825"/>
    </location>
</feature>
<dbReference type="SUPFAM" id="SSF52540">
    <property type="entry name" value="P-loop containing nucleoside triphosphate hydrolases"/>
    <property type="match status" value="1"/>
</dbReference>
<evidence type="ECO:0000256" key="1">
    <source>
        <dbReference type="ARBA" id="ARBA00022574"/>
    </source>
</evidence>
<dbReference type="Pfam" id="PF20703">
    <property type="entry name" value="nSTAND1"/>
    <property type="match status" value="1"/>
</dbReference>
<feature type="repeat" description="WD" evidence="3">
    <location>
        <begin position="1050"/>
        <end position="1076"/>
    </location>
</feature>
<feature type="repeat" description="WD" evidence="3">
    <location>
        <begin position="747"/>
        <end position="779"/>
    </location>
</feature>
<sequence length="1248" mass="130795">MSAHEPNPDAIQDRRSFGRELTALRLRKPLTVREVADRAQAFGSHSTVGDWFAGRGLPSPSSLDLFVRVLAACGVEGDAQSGPWLAGWRRARASGRRATGPEPYRGLSAYQSEDAAWYFGREALIETLLGRLAAMAGTGGVELVVGVSGAGKSSLLRAGVSPRVESGGLGGEPDWEIVLGTPGADPMSLLAAARAAPPGRRLLVVVDQFEELFADSLGEDVRQRFVDRLLALAEGPRRAVVVIGLRADFYAQALRFPALLAAAGGHQLTVGPMTPAELREVITAPARRAGAHVDEGLVEVLLRDLSPGSNSLPLLSHALLATWQRSGGRMSVEVYRQIGGISGAVTETAESIYESLTAAQRVLARRLFLRLVHVSPGTADTRQRITWAELTELGRGTGVEIMTVLDRYVAQRLITTGADTIELSHEALVTAWSRLRGWLDSDRAGLLVARQLHLAAAAWKDDGHDRALLYGGTRLAAAQAWAASADGDLTAQAAEFLQASVRHSRRRARRVTQLVAVLTALVVLTVTLAGAALQLRAEADGQRRVALRERNEAVSRLIAGRADKLRDTDVSLAMQLSLAAYRIAPTLEARSSLLDSSNLVPSTRLAPLDGAVQAVAFSADGGLLAAAGTGNTVRLWPLGRPAPVLDGTPLPGVDQDIFGLAFNAGGRLLAAAGASGRILLWDVRDPRRPVALPPLTGPAGTVYALAFDRHGVLAAAGIDGRIRRWDTTVTGPPAALPEIAAGSATHSLAFAPDGSLLAAGGANGAVRLWDTRDPRRPAALPTAVEGVDGKMFAVAFSPDGTTLAAGNADKTVRLADVSDPRRPRVRGAPLTGPASWINAVTFSRDGRTVIGGSSDNTVTTWDAGTGQVTAVLPQPAPVTGVALSPDGGSLATSSTDGTVRVWAAHPGPLLAGPTDAVFNAVYSADGRTLAVASRDETVRFWDMSRPSPVPLGAPLRSPTGDRFSGTLAFAPDGRTIAIGTRTGRIQFWDLRRPDRPALGRTVTAGSALVQSVAFSPDGRLFAAGGDDHRLSLWDTTGRLLGSRDLGTTIVLTVAFSPDSTTLASTGTDNVARLWRVTAGGGPAPIGTLTGFAGYTYGVAFRPDGRFLAVSSADSTVRLFDVTVPAAPVPAGPPLSGPSSYAYFVAFHPDGGRLAVAATDGTVWLWDLADHAAPAPVAVLSRSANAVYAVAFSPDGRVLAGAGSDRLTRLWDIDPARVADRVCATAGHPISEDEWTRYAPGVAYQPPCR</sequence>
<evidence type="ECO:0000256" key="3">
    <source>
        <dbReference type="PROSITE-ProRule" id="PRU00221"/>
    </source>
</evidence>
<dbReference type="PANTHER" id="PTHR44129">
    <property type="entry name" value="WD REPEAT-CONTAINING PROTEIN POP1"/>
    <property type="match status" value="1"/>
</dbReference>
<dbReference type="SUPFAM" id="SSF50978">
    <property type="entry name" value="WD40 repeat-like"/>
    <property type="match status" value="2"/>
</dbReference>
<dbReference type="RefSeq" id="WP_310408114.1">
    <property type="nucleotide sequence ID" value="NZ_JAVDYC010000001.1"/>
</dbReference>
<dbReference type="CDD" id="cd00200">
    <property type="entry name" value="WD40"/>
    <property type="match status" value="2"/>
</dbReference>
<feature type="repeat" description="WD" evidence="3">
    <location>
        <begin position="830"/>
        <end position="871"/>
    </location>
</feature>
<feature type="repeat" description="WD" evidence="3">
    <location>
        <begin position="695"/>
        <end position="726"/>
    </location>
</feature>
<protein>
    <submittedName>
        <fullName evidence="5">WD40 repeat protein/transcriptional regulator with XRE-family HTH domain</fullName>
    </submittedName>
</protein>
<dbReference type="Proteomes" id="UP001183629">
    <property type="component" value="Unassembled WGS sequence"/>
</dbReference>
<evidence type="ECO:0000313" key="5">
    <source>
        <dbReference type="EMBL" id="MDR7320017.1"/>
    </source>
</evidence>
<feature type="domain" description="Novel STAND NTPase 1" evidence="4">
    <location>
        <begin position="103"/>
        <end position="466"/>
    </location>
</feature>
<evidence type="ECO:0000313" key="6">
    <source>
        <dbReference type="Proteomes" id="UP001183629"/>
    </source>
</evidence>
<organism evidence="5 6">
    <name type="scientific">Catenuloplanes niger</name>
    <dbReference type="NCBI Taxonomy" id="587534"/>
    <lineage>
        <taxon>Bacteria</taxon>
        <taxon>Bacillati</taxon>
        <taxon>Actinomycetota</taxon>
        <taxon>Actinomycetes</taxon>
        <taxon>Micromonosporales</taxon>
        <taxon>Micromonosporaceae</taxon>
        <taxon>Catenuloplanes</taxon>
    </lineage>
</organism>
<dbReference type="Gene3D" id="2.130.10.10">
    <property type="entry name" value="YVTN repeat-like/Quinoprotein amine dehydrogenase"/>
    <property type="match status" value="4"/>
</dbReference>
<dbReference type="AlphaFoldDB" id="A0AAE3ZHE3"/>